<feature type="signal peptide" evidence="2">
    <location>
        <begin position="1"/>
        <end position="28"/>
    </location>
</feature>
<dbReference type="Pfam" id="PF13899">
    <property type="entry name" value="Thioredoxin_7"/>
    <property type="match status" value="1"/>
</dbReference>
<dbReference type="InterPro" id="IPR051099">
    <property type="entry name" value="AGR/TXD"/>
</dbReference>
<dbReference type="InterPro" id="IPR013766">
    <property type="entry name" value="Thioredoxin_domain"/>
</dbReference>
<evidence type="ECO:0000313" key="5">
    <source>
        <dbReference type="Proteomes" id="UP000808349"/>
    </source>
</evidence>
<feature type="domain" description="Thioredoxin" evidence="3">
    <location>
        <begin position="20"/>
        <end position="164"/>
    </location>
</feature>
<proteinExistence type="predicted"/>
<dbReference type="PANTHER" id="PTHR15337">
    <property type="entry name" value="ANTERIOR GRADIENT PROTEIN-RELATED"/>
    <property type="match status" value="1"/>
</dbReference>
<dbReference type="InterPro" id="IPR036249">
    <property type="entry name" value="Thioredoxin-like_sf"/>
</dbReference>
<organism evidence="4 5">
    <name type="scientific">Candidatus Defluviibacterium haderslevense</name>
    <dbReference type="NCBI Taxonomy" id="2981993"/>
    <lineage>
        <taxon>Bacteria</taxon>
        <taxon>Pseudomonadati</taxon>
        <taxon>Bacteroidota</taxon>
        <taxon>Saprospiria</taxon>
        <taxon>Saprospirales</taxon>
        <taxon>Saprospiraceae</taxon>
        <taxon>Candidatus Defluviibacterium</taxon>
    </lineage>
</organism>
<evidence type="ECO:0000313" key="4">
    <source>
        <dbReference type="EMBL" id="MBK9719567.1"/>
    </source>
</evidence>
<reference evidence="4 5" key="1">
    <citation type="submission" date="2020-10" db="EMBL/GenBank/DDBJ databases">
        <title>Connecting structure to function with the recovery of over 1000 high-quality activated sludge metagenome-assembled genomes encoding full-length rRNA genes using long-read sequencing.</title>
        <authorList>
            <person name="Singleton C.M."/>
            <person name="Petriglieri F."/>
            <person name="Kristensen J.M."/>
            <person name="Kirkegaard R.H."/>
            <person name="Michaelsen T.Y."/>
            <person name="Andersen M.H."/>
            <person name="Karst S.M."/>
            <person name="Dueholm M.S."/>
            <person name="Nielsen P.H."/>
            <person name="Albertsen M."/>
        </authorList>
    </citation>
    <scope>NUCLEOTIDE SEQUENCE [LARGE SCALE GENOMIC DNA]</scope>
    <source>
        <strain evidence="4">Ribe_18-Q3-R11-54_BAT3C.373</strain>
    </source>
</reference>
<gene>
    <name evidence="4" type="ORF">IPO85_19030</name>
</gene>
<protein>
    <submittedName>
        <fullName evidence="4">Thioredoxin family protein</fullName>
    </submittedName>
</protein>
<dbReference type="Proteomes" id="UP000808349">
    <property type="component" value="Unassembled WGS sequence"/>
</dbReference>
<dbReference type="PROSITE" id="PS51352">
    <property type="entry name" value="THIOREDOXIN_2"/>
    <property type="match status" value="1"/>
</dbReference>
<evidence type="ECO:0000259" key="3">
    <source>
        <dbReference type="PROSITE" id="PS51352"/>
    </source>
</evidence>
<evidence type="ECO:0000256" key="2">
    <source>
        <dbReference type="SAM" id="SignalP"/>
    </source>
</evidence>
<accession>A0A9D7SBG5</accession>
<name>A0A9D7SBG5_9BACT</name>
<dbReference type="Gene3D" id="3.40.30.10">
    <property type="entry name" value="Glutaredoxin"/>
    <property type="match status" value="1"/>
</dbReference>
<evidence type="ECO:0000256" key="1">
    <source>
        <dbReference type="ARBA" id="ARBA00022729"/>
    </source>
</evidence>
<sequence>MQSILLSKSFFSVVFCLFSMAISLNAQAYKAENEGWLVDLNEAYSQSKKTGKPIMANFTGSDWCGWCKRLTAAVFSKPEFKTWAAKNVILLELDFPRGKAIPEKIKNQNADLQRAFNVSGFPTVWVFDLEKDAKNNTYQIGSLGKIGYVPTVEEFTTGVGQMLEKRTK</sequence>
<feature type="chain" id="PRO_5038833099" evidence="2">
    <location>
        <begin position="29"/>
        <end position="168"/>
    </location>
</feature>
<dbReference type="PANTHER" id="PTHR15337:SF11">
    <property type="entry name" value="THIOREDOXIN DOMAIN-CONTAINING PROTEIN"/>
    <property type="match status" value="1"/>
</dbReference>
<keyword evidence="1 2" id="KW-0732">Signal</keyword>
<comment type="caution">
    <text evidence="4">The sequence shown here is derived from an EMBL/GenBank/DDBJ whole genome shotgun (WGS) entry which is preliminary data.</text>
</comment>
<dbReference type="EMBL" id="JADKFW010000021">
    <property type="protein sequence ID" value="MBK9719567.1"/>
    <property type="molecule type" value="Genomic_DNA"/>
</dbReference>
<dbReference type="SUPFAM" id="SSF52833">
    <property type="entry name" value="Thioredoxin-like"/>
    <property type="match status" value="1"/>
</dbReference>
<dbReference type="AlphaFoldDB" id="A0A9D7SBG5"/>